<gene>
    <name evidence="8" type="primary">bsaY</name>
    <name evidence="8" type="ORF">EPIR_1708</name>
</gene>
<feature type="transmembrane region" description="Helical" evidence="7">
    <location>
        <begin position="37"/>
        <end position="56"/>
    </location>
</feature>
<keyword evidence="4 7" id="KW-0812">Transmembrane</keyword>
<dbReference type="GO" id="GO:0006605">
    <property type="term" value="P:protein targeting"/>
    <property type="evidence" value="ECO:0007669"/>
    <property type="project" value="UniProtKB-UniRule"/>
</dbReference>
<reference evidence="8 9" key="1">
    <citation type="journal article" date="2013" name="Syst. Appl. Microbiol.">
        <title>Phylogenetic position and virulence apparatus of the pear flower necrosis pathogen Erwinia piriflorinigrans CFBP 5888T as assessed by comparative genomics.</title>
        <authorList>
            <person name="Smits T.H."/>
            <person name="Rezzonico F."/>
            <person name="Lopez M.M."/>
            <person name="Blom J."/>
            <person name="Goesmann A."/>
            <person name="Frey J.E."/>
            <person name="Duffy B."/>
        </authorList>
    </citation>
    <scope>NUCLEOTIDE SEQUENCE [LARGE SCALE GENOMIC DNA]</scope>
    <source>
        <strain evidence="9">CFBP5888</strain>
    </source>
</reference>
<comment type="caution">
    <text evidence="8">The sequence shown here is derived from an EMBL/GenBank/DDBJ whole genome shotgun (WGS) entry which is preliminary data.</text>
</comment>
<evidence type="ECO:0000313" key="8">
    <source>
        <dbReference type="EMBL" id="CCG87073.1"/>
    </source>
</evidence>
<evidence type="ECO:0000256" key="3">
    <source>
        <dbReference type="ARBA" id="ARBA00022475"/>
    </source>
</evidence>
<dbReference type="NCBIfam" id="TIGR01401">
    <property type="entry name" value="fliR_like_III"/>
    <property type="match status" value="1"/>
</dbReference>
<dbReference type="GO" id="GO:0005886">
    <property type="term" value="C:plasma membrane"/>
    <property type="evidence" value="ECO:0007669"/>
    <property type="project" value="UniProtKB-SubCell"/>
</dbReference>
<evidence type="ECO:0000256" key="5">
    <source>
        <dbReference type="ARBA" id="ARBA00022989"/>
    </source>
</evidence>
<feature type="transmembrane region" description="Helical" evidence="7">
    <location>
        <begin position="209"/>
        <end position="230"/>
    </location>
</feature>
<comment type="similarity">
    <text evidence="2 7">Belongs to the FliR/MopE/SpaR family.</text>
</comment>
<dbReference type="PANTHER" id="PTHR30065:SF1">
    <property type="entry name" value="SURFACE PRESENTATION OF ANTIGENS PROTEIN SPAR"/>
    <property type="match status" value="1"/>
</dbReference>
<sequence>MFITLYFDFQHYALMYAMAYARLAIVFYILPVLGERVISNLIVKNSIISLIIIGLWPCFEKTITLQQGWVSLLVKECFVGLVLATVLCLPFWIVIALGDILDNQRGATISDSIDPLSGGQSSVLSAFFNFAFGVIFFSSNGMLLLITILMESYQYLPQGHTVSHFNWSKAGKLLVELVECSIMLAAPVIIVMMVTEILLGVFARYCPQLNAFSLSLIVKSFITFIIFLFYGMNALMDKPIGFFNIDSLYVFFPSG</sequence>
<evidence type="ECO:0000313" key="9">
    <source>
        <dbReference type="Proteomes" id="UP000018217"/>
    </source>
</evidence>
<evidence type="ECO:0000256" key="6">
    <source>
        <dbReference type="ARBA" id="ARBA00023136"/>
    </source>
</evidence>
<evidence type="ECO:0000256" key="2">
    <source>
        <dbReference type="ARBA" id="ARBA00009772"/>
    </source>
</evidence>
<keyword evidence="9" id="KW-1185">Reference proteome</keyword>
<comment type="subcellular location">
    <subcellularLocation>
        <location evidence="1 7">Cell membrane</location>
        <topology evidence="1 7">Multi-pass membrane protein</topology>
    </subcellularLocation>
</comment>
<keyword evidence="6 7" id="KW-0472">Membrane</keyword>
<dbReference type="EMBL" id="CAHS01000014">
    <property type="protein sequence ID" value="CCG87073.1"/>
    <property type="molecule type" value="Genomic_DNA"/>
</dbReference>
<dbReference type="InterPro" id="IPR006304">
    <property type="entry name" value="T3SS_SpaR/YscT"/>
</dbReference>
<keyword evidence="5 7" id="KW-1133">Transmembrane helix</keyword>
<dbReference type="STRING" id="1161919.EPIR_1708"/>
<evidence type="ECO:0000256" key="4">
    <source>
        <dbReference type="ARBA" id="ARBA00022692"/>
    </source>
</evidence>
<evidence type="ECO:0000256" key="1">
    <source>
        <dbReference type="ARBA" id="ARBA00004651"/>
    </source>
</evidence>
<dbReference type="PANTHER" id="PTHR30065">
    <property type="entry name" value="FLAGELLAR BIOSYNTHETIC PROTEIN FLIR"/>
    <property type="match status" value="1"/>
</dbReference>
<feature type="transmembrane region" description="Helical" evidence="7">
    <location>
        <begin position="12"/>
        <end position="31"/>
    </location>
</feature>
<accession>V5Z755</accession>
<evidence type="ECO:0000256" key="7">
    <source>
        <dbReference type="RuleBase" id="RU362072"/>
    </source>
</evidence>
<dbReference type="AlphaFoldDB" id="V5Z755"/>
<dbReference type="PRINTS" id="PR00953">
    <property type="entry name" value="TYPE3IMRPROT"/>
</dbReference>
<organism evidence="8 9">
    <name type="scientific">Erwinia piriflorinigrans CFBP 5888</name>
    <dbReference type="NCBI Taxonomy" id="1161919"/>
    <lineage>
        <taxon>Bacteria</taxon>
        <taxon>Pseudomonadati</taxon>
        <taxon>Pseudomonadota</taxon>
        <taxon>Gammaproteobacteria</taxon>
        <taxon>Enterobacterales</taxon>
        <taxon>Erwiniaceae</taxon>
        <taxon>Erwinia</taxon>
    </lineage>
</organism>
<dbReference type="Proteomes" id="UP000018217">
    <property type="component" value="Unassembled WGS sequence"/>
</dbReference>
<dbReference type="Pfam" id="PF01311">
    <property type="entry name" value="Bac_export_1"/>
    <property type="match status" value="1"/>
</dbReference>
<feature type="transmembrane region" description="Helical" evidence="7">
    <location>
        <begin position="77"/>
        <end position="97"/>
    </location>
</feature>
<feature type="transmembrane region" description="Helical" evidence="7">
    <location>
        <begin position="126"/>
        <end position="150"/>
    </location>
</feature>
<name>V5Z755_9GAMM</name>
<dbReference type="InterPro" id="IPR002010">
    <property type="entry name" value="T3SS_IM_R"/>
</dbReference>
<proteinExistence type="inferred from homology"/>
<protein>
    <submittedName>
        <fullName evidence="8">Surface presentation of antigens protein spaR</fullName>
    </submittedName>
</protein>
<feature type="transmembrane region" description="Helical" evidence="7">
    <location>
        <begin position="182"/>
        <end position="203"/>
    </location>
</feature>
<keyword evidence="3 7" id="KW-1003">Cell membrane</keyword>